<dbReference type="PANTHER" id="PTHR35145">
    <property type="entry name" value="CYTOPLASMIC PROTEIN-RELATED"/>
    <property type="match status" value="1"/>
</dbReference>
<comment type="caution">
    <text evidence="1">The sequence shown here is derived from an EMBL/GenBank/DDBJ whole genome shotgun (WGS) entry which is preliminary data.</text>
</comment>
<evidence type="ECO:0000313" key="2">
    <source>
        <dbReference type="Proteomes" id="UP000824175"/>
    </source>
</evidence>
<dbReference type="GO" id="GO:0003677">
    <property type="term" value="F:DNA binding"/>
    <property type="evidence" value="ECO:0007669"/>
    <property type="project" value="UniProtKB-KW"/>
</dbReference>
<gene>
    <name evidence="1" type="ORF">IAD15_07150</name>
</gene>
<proteinExistence type="predicted"/>
<reference evidence="1" key="1">
    <citation type="submission" date="2020-10" db="EMBL/GenBank/DDBJ databases">
        <authorList>
            <person name="Gilroy R."/>
        </authorList>
    </citation>
    <scope>NUCLEOTIDE SEQUENCE</scope>
    <source>
        <strain evidence="1">CHK195-11698</strain>
    </source>
</reference>
<protein>
    <submittedName>
        <fullName evidence="1">MmcQ/YjbR family DNA-binding protein</fullName>
    </submittedName>
</protein>
<dbReference type="InterPro" id="IPR058532">
    <property type="entry name" value="YjbR/MT2646/Rv2570-like"/>
</dbReference>
<dbReference type="Proteomes" id="UP000824175">
    <property type="component" value="Unassembled WGS sequence"/>
</dbReference>
<dbReference type="PANTHER" id="PTHR35145:SF1">
    <property type="entry name" value="CYTOPLASMIC PROTEIN"/>
    <property type="match status" value="1"/>
</dbReference>
<dbReference type="Pfam" id="PF04237">
    <property type="entry name" value="YjbR"/>
    <property type="match status" value="1"/>
</dbReference>
<dbReference type="InterPro" id="IPR038056">
    <property type="entry name" value="YjbR-like_sf"/>
</dbReference>
<evidence type="ECO:0000313" key="1">
    <source>
        <dbReference type="EMBL" id="HIU13831.1"/>
    </source>
</evidence>
<dbReference type="SUPFAM" id="SSF142906">
    <property type="entry name" value="YjbR-like"/>
    <property type="match status" value="1"/>
</dbReference>
<organism evidence="1 2">
    <name type="scientific">Candidatus Fimiplasma intestinipullorum</name>
    <dbReference type="NCBI Taxonomy" id="2840825"/>
    <lineage>
        <taxon>Bacteria</taxon>
        <taxon>Bacillati</taxon>
        <taxon>Bacillota</taxon>
        <taxon>Clostridia</taxon>
        <taxon>Eubacteriales</taxon>
        <taxon>Candidatus Fimiplasma</taxon>
    </lineage>
</organism>
<dbReference type="InterPro" id="IPR007351">
    <property type="entry name" value="YjbR"/>
</dbReference>
<sequence length="228" mass="26855">MNLEEFVFQHQKAIPERLLAYGFQPTREGYDLKCHLLSDQFEVRLSININGQVSGKLYDCETGEAYVNLHTPQAQGPFVTMVREAYLELLEEIARQCFVYQPFLFEQTQRMSQWIEAHYGDKPEFLWQNDDRHAVWRHRQTGKWYAIMIQVEASKLQLSRSGLIEIINVKIDPQKRDLYLQQRGCKLCYHMNKKHWLSLIMDDSLSDHSIQSLLSESYVLTAPRKKVA</sequence>
<name>A0A9D1HPD9_9FIRM</name>
<dbReference type="EMBL" id="DVMJ01000058">
    <property type="protein sequence ID" value="HIU13831.1"/>
    <property type="molecule type" value="Genomic_DNA"/>
</dbReference>
<dbReference type="Gene3D" id="3.90.1150.30">
    <property type="match status" value="1"/>
</dbReference>
<dbReference type="AlphaFoldDB" id="A0A9D1HPD9"/>
<reference evidence="1" key="2">
    <citation type="journal article" date="2021" name="PeerJ">
        <title>Extensive microbial diversity within the chicken gut microbiome revealed by metagenomics and culture.</title>
        <authorList>
            <person name="Gilroy R."/>
            <person name="Ravi A."/>
            <person name="Getino M."/>
            <person name="Pursley I."/>
            <person name="Horton D.L."/>
            <person name="Alikhan N.F."/>
            <person name="Baker D."/>
            <person name="Gharbi K."/>
            <person name="Hall N."/>
            <person name="Watson M."/>
            <person name="Adriaenssens E.M."/>
            <person name="Foster-Nyarko E."/>
            <person name="Jarju S."/>
            <person name="Secka A."/>
            <person name="Antonio M."/>
            <person name="Oren A."/>
            <person name="Chaudhuri R.R."/>
            <person name="La Ragione R."/>
            <person name="Hildebrand F."/>
            <person name="Pallen M.J."/>
        </authorList>
    </citation>
    <scope>NUCLEOTIDE SEQUENCE</scope>
    <source>
        <strain evidence="1">CHK195-11698</strain>
    </source>
</reference>
<accession>A0A9D1HPD9</accession>
<keyword evidence="1" id="KW-0238">DNA-binding</keyword>